<reference evidence="1" key="1">
    <citation type="submission" date="2019-09" db="EMBL/GenBank/DDBJ databases">
        <authorList>
            <person name="Zhang L."/>
        </authorList>
    </citation>
    <scope>NUCLEOTIDE SEQUENCE</scope>
</reference>
<name>A0A5K0ZKX8_9MAGN</name>
<proteinExistence type="predicted"/>
<sequence>MLLPNMPLCNPFTSKDEMT</sequence>
<organism evidence="1">
    <name type="scientific">Nymphaea colorata</name>
    <name type="common">pocket water lily</name>
    <dbReference type="NCBI Taxonomy" id="210225"/>
    <lineage>
        <taxon>Eukaryota</taxon>
        <taxon>Viridiplantae</taxon>
        <taxon>Streptophyta</taxon>
        <taxon>Embryophyta</taxon>
        <taxon>Tracheophyta</taxon>
        <taxon>Spermatophyta</taxon>
        <taxon>Magnoliopsida</taxon>
        <taxon>Nymphaeales</taxon>
        <taxon>Nymphaeaceae</taxon>
        <taxon>Nymphaea</taxon>
    </lineage>
</organism>
<evidence type="ECO:0000313" key="1">
    <source>
        <dbReference type="EMBL" id="VVV91283.1"/>
    </source>
</evidence>
<dbReference type="AlphaFoldDB" id="A0A5K0ZKX8"/>
<gene>
    <name evidence="1" type="ORF">NYM_LOCUS10822</name>
</gene>
<dbReference type="EMBL" id="LR721779">
    <property type="protein sequence ID" value="VVV91283.1"/>
    <property type="molecule type" value="Genomic_DNA"/>
</dbReference>
<protein>
    <submittedName>
        <fullName evidence="1">Uncharacterized protein</fullName>
    </submittedName>
</protein>
<accession>A0A5K0ZKX8</accession>